<organism evidence="2 3">
    <name type="scientific">Rossellomorea aquimaris</name>
    <dbReference type="NCBI Taxonomy" id="189382"/>
    <lineage>
        <taxon>Bacteria</taxon>
        <taxon>Bacillati</taxon>
        <taxon>Bacillota</taxon>
        <taxon>Bacilli</taxon>
        <taxon>Bacillales</taxon>
        <taxon>Bacillaceae</taxon>
        <taxon>Rossellomorea</taxon>
    </lineage>
</organism>
<dbReference type="PROSITE" id="PS51186">
    <property type="entry name" value="GNAT"/>
    <property type="match status" value="1"/>
</dbReference>
<accession>A0A5D4T724</accession>
<gene>
    <name evidence="2" type="ORF">FZC80_21830</name>
</gene>
<dbReference type="EMBL" id="VTEW01000031">
    <property type="protein sequence ID" value="TYS71413.1"/>
    <property type="molecule type" value="Genomic_DNA"/>
</dbReference>
<name>A0A5D4T724_9BACI</name>
<comment type="caution">
    <text evidence="2">The sequence shown here is derived from an EMBL/GenBank/DDBJ whole genome shotgun (WGS) entry which is preliminary data.</text>
</comment>
<evidence type="ECO:0000313" key="2">
    <source>
        <dbReference type="EMBL" id="TYS71413.1"/>
    </source>
</evidence>
<evidence type="ECO:0000313" key="3">
    <source>
        <dbReference type="Proteomes" id="UP000325054"/>
    </source>
</evidence>
<dbReference type="AlphaFoldDB" id="A0A5D4T724"/>
<dbReference type="CDD" id="cd04301">
    <property type="entry name" value="NAT_SF"/>
    <property type="match status" value="1"/>
</dbReference>
<dbReference type="Pfam" id="PF13527">
    <property type="entry name" value="Acetyltransf_9"/>
    <property type="match status" value="1"/>
</dbReference>
<dbReference type="InterPro" id="IPR016181">
    <property type="entry name" value="Acyl_CoA_acyltransferase"/>
</dbReference>
<dbReference type="InterPro" id="IPR000182">
    <property type="entry name" value="GNAT_dom"/>
</dbReference>
<reference evidence="2 3" key="1">
    <citation type="submission" date="2019-08" db="EMBL/GenBank/DDBJ databases">
        <title>Bacillus genomes from the desert of Cuatro Cienegas, Coahuila.</title>
        <authorList>
            <person name="Olmedo-Alvarez G."/>
        </authorList>
    </citation>
    <scope>NUCLEOTIDE SEQUENCE [LARGE SCALE GENOMIC DNA]</scope>
    <source>
        <strain evidence="2 3">CH451a_14T</strain>
    </source>
</reference>
<dbReference type="Gene3D" id="3.40.630.30">
    <property type="match status" value="1"/>
</dbReference>
<dbReference type="SUPFAM" id="SSF55729">
    <property type="entry name" value="Acyl-CoA N-acyltransferases (Nat)"/>
    <property type="match status" value="1"/>
</dbReference>
<dbReference type="GO" id="GO:0016747">
    <property type="term" value="F:acyltransferase activity, transferring groups other than amino-acyl groups"/>
    <property type="evidence" value="ECO:0007669"/>
    <property type="project" value="InterPro"/>
</dbReference>
<sequence>MGRAVLDGYNFVKGYRDNVSLRRSFNTLAAQIFGIDFEKWYERGFWTGKYDPYSLVDGDKVIANVSVNKINLIIEGERKSAVQLGTVMTHKDYRGKGFSGVLMKKILEEFKGVDLIYLFANSTVLEYYPKFGFHAVEEQQPVMELAGGGESISLQKLDGQRDEDVKFIFHMAKSRMPLADRFSTTDTAELLMFYCTYVFPQNIYYWPEKEMIILMNIEGETLHIYDVITNKEVDMQETAARVAPPTVKKVRFHFTVPVSSRITIEDFRGDEVLFVRPASDLVLPDNFKHPVTSQA</sequence>
<keyword evidence="2" id="KW-0808">Transferase</keyword>
<protein>
    <submittedName>
        <fullName evidence="2">GNAT family N-acetyltransferase</fullName>
    </submittedName>
</protein>
<dbReference type="OrthoDB" id="9804948at2"/>
<proteinExistence type="predicted"/>
<dbReference type="Proteomes" id="UP000325054">
    <property type="component" value="Unassembled WGS sequence"/>
</dbReference>
<feature type="domain" description="N-acetyltransferase" evidence="1">
    <location>
        <begin position="19"/>
        <end position="159"/>
    </location>
</feature>
<evidence type="ECO:0000259" key="1">
    <source>
        <dbReference type="PROSITE" id="PS51186"/>
    </source>
</evidence>